<organism evidence="2">
    <name type="scientific">viral metagenome</name>
    <dbReference type="NCBI Taxonomy" id="1070528"/>
    <lineage>
        <taxon>unclassified sequences</taxon>
        <taxon>metagenomes</taxon>
        <taxon>organismal metagenomes</taxon>
    </lineage>
</organism>
<feature type="compositionally biased region" description="Basic and acidic residues" evidence="1">
    <location>
        <begin position="133"/>
        <end position="163"/>
    </location>
</feature>
<accession>A0A6C0HPI1</accession>
<sequence>MTSSVDSRISPKRYESLLSEIEEEDQNIKSELYELSVYDHILQISPGKTIQDEEIKDLVYCYVYAVKNDKVVQKLGVYERFTKEKEPFFDLSTFEKGTLCLFEKYETNPSLFLEFKSDPDAPKTVKKSKKKSKAEPETKEVDLNAPEAEKVEPEPEPETKEVEVDLNAPEAEPETKEEPEPEPETKAVEVDLNAPEAEPETKAVEVDLNAPESKPSTPALLDVSQLEGNLGITSESETKVDSEPKKSKIKMKPSKIETKAESKAEEKSVSKSKPRTKKTKPVETEVLGTKFG</sequence>
<reference evidence="2" key="1">
    <citation type="journal article" date="2020" name="Nature">
        <title>Giant virus diversity and host interactions through global metagenomics.</title>
        <authorList>
            <person name="Schulz F."/>
            <person name="Roux S."/>
            <person name="Paez-Espino D."/>
            <person name="Jungbluth S."/>
            <person name="Walsh D.A."/>
            <person name="Denef V.J."/>
            <person name="McMahon K.D."/>
            <person name="Konstantinidis K.T."/>
            <person name="Eloe-Fadrosh E.A."/>
            <person name="Kyrpides N.C."/>
            <person name="Woyke T."/>
        </authorList>
    </citation>
    <scope>NUCLEOTIDE SEQUENCE</scope>
    <source>
        <strain evidence="2">GVMAG-M-3300023184-160</strain>
    </source>
</reference>
<feature type="compositionally biased region" description="Basic residues" evidence="1">
    <location>
        <begin position="270"/>
        <end position="279"/>
    </location>
</feature>
<dbReference type="EMBL" id="MN739993">
    <property type="protein sequence ID" value="QHT82005.1"/>
    <property type="molecule type" value="Genomic_DNA"/>
</dbReference>
<protein>
    <submittedName>
        <fullName evidence="2">Uncharacterized protein</fullName>
    </submittedName>
</protein>
<feature type="compositionally biased region" description="Basic and acidic residues" evidence="1">
    <location>
        <begin position="236"/>
        <end position="246"/>
    </location>
</feature>
<feature type="region of interest" description="Disordered" evidence="1">
    <location>
        <begin position="113"/>
        <end position="292"/>
    </location>
</feature>
<proteinExistence type="predicted"/>
<feature type="compositionally biased region" description="Basic and acidic residues" evidence="1">
    <location>
        <begin position="173"/>
        <end position="189"/>
    </location>
</feature>
<evidence type="ECO:0000313" key="2">
    <source>
        <dbReference type="EMBL" id="QHT82005.1"/>
    </source>
</evidence>
<name>A0A6C0HPI1_9ZZZZ</name>
<evidence type="ECO:0000256" key="1">
    <source>
        <dbReference type="SAM" id="MobiDB-lite"/>
    </source>
</evidence>
<dbReference type="AlphaFoldDB" id="A0A6C0HPI1"/>
<feature type="compositionally biased region" description="Basic and acidic residues" evidence="1">
    <location>
        <begin position="254"/>
        <end position="269"/>
    </location>
</feature>